<dbReference type="Proteomes" id="UP000190890">
    <property type="component" value="Unassembled WGS sequence"/>
</dbReference>
<dbReference type="AlphaFoldDB" id="A0A1S8TXF4"/>
<dbReference type="EMBL" id="LZZM01000014">
    <property type="protein sequence ID" value="OOM82394.1"/>
    <property type="molecule type" value="Genomic_DNA"/>
</dbReference>
<sequence length="126" mass="14620">MDRIYKPLDCLSNADINKILESDDINEIIQLPLSVGMNHPNWKYAQDLCVVLSKHKDAGVRANSVLGFAYIARTKGILEKHIVKPIVLKELNENKKYEWRIIDSINDINLFMKWNICQKALNKRNK</sequence>
<dbReference type="CDD" id="cd20694">
    <property type="entry name" value="CdiI_Ct-like"/>
    <property type="match status" value="1"/>
</dbReference>
<evidence type="ECO:0000313" key="1">
    <source>
        <dbReference type="EMBL" id="OOM82394.1"/>
    </source>
</evidence>
<dbReference type="RefSeq" id="WP_077845562.1">
    <property type="nucleotide sequence ID" value="NZ_LZZM01000014.1"/>
</dbReference>
<organism evidence="1 2">
    <name type="scientific">Clostridium puniceum</name>
    <dbReference type="NCBI Taxonomy" id="29367"/>
    <lineage>
        <taxon>Bacteria</taxon>
        <taxon>Bacillati</taxon>
        <taxon>Bacillota</taxon>
        <taxon>Clostridia</taxon>
        <taxon>Eubacteriales</taxon>
        <taxon>Clostridiaceae</taxon>
        <taxon>Clostridium</taxon>
    </lineage>
</organism>
<gene>
    <name evidence="1" type="ORF">CLPUN_02420</name>
</gene>
<protein>
    <submittedName>
        <fullName evidence="1">Uncharacterized protein</fullName>
    </submittedName>
</protein>
<dbReference type="OrthoDB" id="2083307at2"/>
<reference evidence="1 2" key="1">
    <citation type="submission" date="2016-05" db="EMBL/GenBank/DDBJ databases">
        <title>Microbial solvent formation.</title>
        <authorList>
            <person name="Poehlein A."/>
            <person name="Montoya Solano J.D."/>
            <person name="Flitsch S."/>
            <person name="Krabben P."/>
            <person name="Duerre P."/>
            <person name="Daniel R."/>
        </authorList>
    </citation>
    <scope>NUCLEOTIDE SEQUENCE [LARGE SCALE GENOMIC DNA]</scope>
    <source>
        <strain evidence="1 2">DSM 2619</strain>
    </source>
</reference>
<dbReference type="STRING" id="29367.CLPUN_02420"/>
<accession>A0A1S8TXF4</accession>
<keyword evidence="2" id="KW-1185">Reference proteome</keyword>
<dbReference type="InterPro" id="IPR049796">
    <property type="entry name" value="CdiI_Ct-like"/>
</dbReference>
<name>A0A1S8TXF4_9CLOT</name>
<proteinExistence type="predicted"/>
<evidence type="ECO:0000313" key="2">
    <source>
        <dbReference type="Proteomes" id="UP000190890"/>
    </source>
</evidence>
<comment type="caution">
    <text evidence="1">The sequence shown here is derived from an EMBL/GenBank/DDBJ whole genome shotgun (WGS) entry which is preliminary data.</text>
</comment>